<organism evidence="2 3">
    <name type="scientific">Ilex paraguariensis</name>
    <name type="common">yerba mate</name>
    <dbReference type="NCBI Taxonomy" id="185542"/>
    <lineage>
        <taxon>Eukaryota</taxon>
        <taxon>Viridiplantae</taxon>
        <taxon>Streptophyta</taxon>
        <taxon>Embryophyta</taxon>
        <taxon>Tracheophyta</taxon>
        <taxon>Spermatophyta</taxon>
        <taxon>Magnoliopsida</taxon>
        <taxon>eudicotyledons</taxon>
        <taxon>Gunneridae</taxon>
        <taxon>Pentapetalae</taxon>
        <taxon>asterids</taxon>
        <taxon>campanulids</taxon>
        <taxon>Aquifoliales</taxon>
        <taxon>Aquifoliaceae</taxon>
        <taxon>Ilex</taxon>
    </lineage>
</organism>
<evidence type="ECO:0000313" key="3">
    <source>
        <dbReference type="Proteomes" id="UP001642360"/>
    </source>
</evidence>
<dbReference type="InterPro" id="IPR050942">
    <property type="entry name" value="F-box_BR-signaling"/>
</dbReference>
<sequence>MEMIVKRLTLTDRIRMISVCKPWRVLLMNQEIRKPVEIPWLMLPQRQLGNHVSFYNMNDERVYNLKLPEFAHRGWCCGSSKGWLVMITGSKFNLNLFLLNPITGAQLRLPSLLTIPSFKKFVDHQLPKFRTFINMIEISSVNAEECIVAIICNDCKALVLSRPGEKRWNIFHGDNQIYEDISFRNNVFDVSISGEESRAAICTIKLTDCEVILRLIPFLHMGYLDVTEIAISELEHLRVFEKIAAQKYLVESDSELLIVHRIKDYFALKDDYWNHHEDNPKLFRYSQTNGFQVYKNNPNKGHCDRLNNLGDHRVLLLANSNSLSLSGKEYNEIHGNCMYIASLYFPTFDGHDPIVCHESGAFYLEEGRIRRPIPSLQFGEEMLWFTPNL</sequence>
<dbReference type="InterPro" id="IPR005174">
    <property type="entry name" value="KIB1-4_b-propeller"/>
</dbReference>
<dbReference type="Proteomes" id="UP001642360">
    <property type="component" value="Unassembled WGS sequence"/>
</dbReference>
<reference evidence="2 3" key="1">
    <citation type="submission" date="2024-02" db="EMBL/GenBank/DDBJ databases">
        <authorList>
            <person name="Vignale AGUSTIN F."/>
            <person name="Sosa J E."/>
            <person name="Modenutti C."/>
        </authorList>
    </citation>
    <scope>NUCLEOTIDE SEQUENCE [LARGE SCALE GENOMIC DNA]</scope>
</reference>
<gene>
    <name evidence="2" type="ORF">ILEXP_LOCUS5077</name>
</gene>
<comment type="caution">
    <text evidence="2">The sequence shown here is derived from an EMBL/GenBank/DDBJ whole genome shotgun (WGS) entry which is preliminary data.</text>
</comment>
<keyword evidence="3" id="KW-1185">Reference proteome</keyword>
<dbReference type="EMBL" id="CAUOFW020000855">
    <property type="protein sequence ID" value="CAK9138013.1"/>
    <property type="molecule type" value="Genomic_DNA"/>
</dbReference>
<evidence type="ECO:0000313" key="2">
    <source>
        <dbReference type="EMBL" id="CAK9138013.1"/>
    </source>
</evidence>
<evidence type="ECO:0000259" key="1">
    <source>
        <dbReference type="Pfam" id="PF03478"/>
    </source>
</evidence>
<feature type="domain" description="KIB1-4 beta-propeller" evidence="1">
    <location>
        <begin position="54"/>
        <end position="349"/>
    </location>
</feature>
<protein>
    <recommendedName>
        <fullName evidence="1">KIB1-4 beta-propeller domain-containing protein</fullName>
    </recommendedName>
</protein>
<accession>A0ABC8R5X4</accession>
<proteinExistence type="predicted"/>
<name>A0ABC8R5X4_9AQUA</name>
<dbReference type="Pfam" id="PF03478">
    <property type="entry name" value="Beta-prop_KIB1-4"/>
    <property type="match status" value="1"/>
</dbReference>
<dbReference type="PANTHER" id="PTHR44259:SF87">
    <property type="entry name" value="F-BOX DOMAIN-CONTAINING PROTEIN"/>
    <property type="match status" value="1"/>
</dbReference>
<dbReference type="PANTHER" id="PTHR44259">
    <property type="entry name" value="OS07G0183000 PROTEIN-RELATED"/>
    <property type="match status" value="1"/>
</dbReference>
<dbReference type="AlphaFoldDB" id="A0ABC8R5X4"/>